<dbReference type="GO" id="GO:0006508">
    <property type="term" value="P:proteolysis"/>
    <property type="evidence" value="ECO:0007669"/>
    <property type="project" value="UniProtKB-KW"/>
</dbReference>
<accession>A0ABS2WKE8</accession>
<keyword evidence="2 6" id="KW-0645">Protease</keyword>
<dbReference type="RefSeq" id="WP_205495532.1">
    <property type="nucleotide sequence ID" value="NZ_JAFHAP010000009.1"/>
</dbReference>
<comment type="similarity">
    <text evidence="1 6">Belongs to the peptidase S1B family.</text>
</comment>
<evidence type="ECO:0000256" key="3">
    <source>
        <dbReference type="ARBA" id="ARBA00022729"/>
    </source>
</evidence>
<evidence type="ECO:0000313" key="8">
    <source>
        <dbReference type="EMBL" id="MBN2909999.1"/>
    </source>
</evidence>
<evidence type="ECO:0000256" key="1">
    <source>
        <dbReference type="ARBA" id="ARBA00008764"/>
    </source>
</evidence>
<evidence type="ECO:0000256" key="4">
    <source>
        <dbReference type="ARBA" id="ARBA00022801"/>
    </source>
</evidence>
<sequence>MRGIYRGLAVLCVGLATVVTFLSPVSGSVEAREKSIATNNALETPVTQDGRKGFRKAEADTSGMVKEAGGKAAYVPGYRGTGKGHASGSDPFVSRSIGIDSVIGTDDRTKVSNTTSYPYSAVVKIETDVGECTGWLIGPHTVATAGHCVFDPDLKRWVSWARVYPGKNGSTNPFGVAYATGFRSVVGWTQDLNHEYDYGAIQLDRDIGYQTGWFGYRWQSWSYSGEAETIVGYPGSKDNGTTMWKHTDKIWDDSDTKLYYKNDTSKGQSGAPVWQTRSGCGECGIGIHAYGLDPAISSIYNSGTRINEVRFNNLTDWRNEPLQ</sequence>
<evidence type="ECO:0000256" key="2">
    <source>
        <dbReference type="ARBA" id="ARBA00022670"/>
    </source>
</evidence>
<dbReference type="PROSITE" id="PS00672">
    <property type="entry name" value="V8_HIS"/>
    <property type="match status" value="1"/>
</dbReference>
<feature type="domain" description="Peptidase S1" evidence="7">
    <location>
        <begin position="111"/>
        <end position="273"/>
    </location>
</feature>
<dbReference type="PANTHER" id="PTHR15462">
    <property type="entry name" value="SERINE PROTEASE"/>
    <property type="match status" value="1"/>
</dbReference>
<proteinExistence type="inferred from homology"/>
<evidence type="ECO:0000256" key="5">
    <source>
        <dbReference type="ARBA" id="ARBA00022825"/>
    </source>
</evidence>
<keyword evidence="9" id="KW-1185">Reference proteome</keyword>
<dbReference type="Pfam" id="PF00089">
    <property type="entry name" value="Trypsin"/>
    <property type="match status" value="1"/>
</dbReference>
<name>A0ABS2WKE8_9BACL</name>
<dbReference type="PRINTS" id="PR00839">
    <property type="entry name" value="V8PROTEASE"/>
</dbReference>
<protein>
    <recommendedName>
        <fullName evidence="6">Serine protease</fullName>
        <ecNumber evidence="6">3.4.21.-</ecNumber>
    </recommendedName>
</protein>
<dbReference type="InterPro" id="IPR050966">
    <property type="entry name" value="Glutamyl_endopeptidase"/>
</dbReference>
<dbReference type="SUPFAM" id="SSF50494">
    <property type="entry name" value="Trypsin-like serine proteases"/>
    <property type="match status" value="1"/>
</dbReference>
<keyword evidence="5 6" id="KW-0720">Serine protease</keyword>
<keyword evidence="4 6" id="KW-0378">Hydrolase</keyword>
<evidence type="ECO:0000259" key="7">
    <source>
        <dbReference type="Pfam" id="PF00089"/>
    </source>
</evidence>
<evidence type="ECO:0000256" key="6">
    <source>
        <dbReference type="RuleBase" id="RU004296"/>
    </source>
</evidence>
<dbReference type="EMBL" id="JAFHAP010000009">
    <property type="protein sequence ID" value="MBN2909999.1"/>
    <property type="molecule type" value="Genomic_DNA"/>
</dbReference>
<dbReference type="PANTHER" id="PTHR15462:SF8">
    <property type="entry name" value="SERINE PROTEASE"/>
    <property type="match status" value="1"/>
</dbReference>
<keyword evidence="3" id="KW-0732">Signal</keyword>
<comment type="caution">
    <text evidence="8">The sequence shown here is derived from an EMBL/GenBank/DDBJ whole genome shotgun (WGS) entry which is preliminary data.</text>
</comment>
<dbReference type="InterPro" id="IPR028301">
    <property type="entry name" value="V8_his_AS"/>
</dbReference>
<dbReference type="InterPro" id="IPR008256">
    <property type="entry name" value="Peptidase_S1B"/>
</dbReference>
<dbReference type="Gene3D" id="2.40.10.10">
    <property type="entry name" value="Trypsin-like serine proteases"/>
    <property type="match status" value="2"/>
</dbReference>
<dbReference type="InterPro" id="IPR001254">
    <property type="entry name" value="Trypsin_dom"/>
</dbReference>
<evidence type="ECO:0000313" key="9">
    <source>
        <dbReference type="Proteomes" id="UP001177120"/>
    </source>
</evidence>
<dbReference type="InterPro" id="IPR043504">
    <property type="entry name" value="Peptidase_S1_PA_chymotrypsin"/>
</dbReference>
<dbReference type="EC" id="3.4.21.-" evidence="6"/>
<dbReference type="InterPro" id="IPR009003">
    <property type="entry name" value="Peptidase_S1_PA"/>
</dbReference>
<dbReference type="GO" id="GO:0008233">
    <property type="term" value="F:peptidase activity"/>
    <property type="evidence" value="ECO:0007669"/>
    <property type="project" value="UniProtKB-KW"/>
</dbReference>
<reference evidence="8" key="1">
    <citation type="journal article" date="2024" name="Int. J. Syst. Evol. Microbiol.">
        <title>Polycladomyces zharkentensis sp. nov., a novel thermophilic cellulose- and starch-degrading member of the Bacillota from a geothermal aquifer in Kazakhstan.</title>
        <authorList>
            <person name="Mashzhan A."/>
            <person name="Kistaubayeva A."/>
            <person name="Javier-Lopez R."/>
            <person name="Bissenova U."/>
            <person name="Bissenbay A."/>
            <person name="Birkeland N.K."/>
        </authorList>
    </citation>
    <scope>NUCLEOTIDE SEQUENCE</scope>
    <source>
        <strain evidence="8">ZKZ2T</strain>
    </source>
</reference>
<gene>
    <name evidence="8" type="ORF">JQC72_10780</name>
</gene>
<dbReference type="Proteomes" id="UP001177120">
    <property type="component" value="Unassembled WGS sequence"/>
</dbReference>
<organism evidence="8 9">
    <name type="scientific">Polycladomyces zharkentensis</name>
    <dbReference type="NCBI Taxonomy" id="2807616"/>
    <lineage>
        <taxon>Bacteria</taxon>
        <taxon>Bacillati</taxon>
        <taxon>Bacillota</taxon>
        <taxon>Bacilli</taxon>
        <taxon>Bacillales</taxon>
        <taxon>Thermoactinomycetaceae</taxon>
        <taxon>Polycladomyces</taxon>
    </lineage>
</organism>